<protein>
    <submittedName>
        <fullName evidence="2">HAT family C-terminal dimerization domain containing protein</fullName>
    </submittedName>
</protein>
<reference evidence="2" key="2">
    <citation type="submission" date="2021-04" db="EMBL/GenBank/DDBJ databases">
        <authorList>
            <person name="Podell S."/>
        </authorList>
    </citation>
    <scope>NUCLEOTIDE SEQUENCE</scope>
    <source>
        <strain evidence="2">Hildebrandi</strain>
    </source>
</reference>
<dbReference type="PANTHER" id="PTHR47611">
    <property type="entry name" value="HAT DIMERISATION DOMAIN, C-TERMINAL"/>
    <property type="match status" value="1"/>
</dbReference>
<comment type="caution">
    <text evidence="2">The sequence shown here is derived from an EMBL/GenBank/DDBJ whole genome shotgun (WGS) entry which is preliminary data.</text>
</comment>
<reference evidence="2" key="1">
    <citation type="journal article" date="2021" name="Sci. Rep.">
        <title>Diploid genomic architecture of Nitzschia inconspicua, an elite biomass production diatom.</title>
        <authorList>
            <person name="Oliver A."/>
            <person name="Podell S."/>
            <person name="Pinowska A."/>
            <person name="Traller J.C."/>
            <person name="Smith S.R."/>
            <person name="McClure R."/>
            <person name="Beliaev A."/>
            <person name="Bohutskyi P."/>
            <person name="Hill E.A."/>
            <person name="Rabines A."/>
            <person name="Zheng H."/>
            <person name="Allen L.Z."/>
            <person name="Kuo A."/>
            <person name="Grigoriev I.V."/>
            <person name="Allen A.E."/>
            <person name="Hazlebeck D."/>
            <person name="Allen E.E."/>
        </authorList>
    </citation>
    <scope>NUCLEOTIDE SEQUENCE</scope>
    <source>
        <strain evidence="2">Hildebrandi</strain>
    </source>
</reference>
<evidence type="ECO:0000259" key="1">
    <source>
        <dbReference type="Pfam" id="PF05699"/>
    </source>
</evidence>
<proteinExistence type="predicted"/>
<dbReference type="AlphaFoldDB" id="A0A9K3LBD6"/>
<dbReference type="Proteomes" id="UP000693970">
    <property type="component" value="Unassembled WGS sequence"/>
</dbReference>
<keyword evidence="3" id="KW-1185">Reference proteome</keyword>
<accession>A0A9K3LBD6</accession>
<dbReference type="GO" id="GO:0046983">
    <property type="term" value="F:protein dimerization activity"/>
    <property type="evidence" value="ECO:0007669"/>
    <property type="project" value="InterPro"/>
</dbReference>
<dbReference type="PANTHER" id="PTHR47611:SF3">
    <property type="entry name" value="HAT C-TERMINAL DIMERISATION DOMAIN-CONTAINING PROTEIN"/>
    <property type="match status" value="1"/>
</dbReference>
<gene>
    <name evidence="2" type="ORF">IV203_015502</name>
</gene>
<name>A0A9K3LBD6_9STRA</name>
<evidence type="ECO:0000313" key="3">
    <source>
        <dbReference type="Proteomes" id="UP000693970"/>
    </source>
</evidence>
<dbReference type="OrthoDB" id="107412at2759"/>
<organism evidence="2 3">
    <name type="scientific">Nitzschia inconspicua</name>
    <dbReference type="NCBI Taxonomy" id="303405"/>
    <lineage>
        <taxon>Eukaryota</taxon>
        <taxon>Sar</taxon>
        <taxon>Stramenopiles</taxon>
        <taxon>Ochrophyta</taxon>
        <taxon>Bacillariophyta</taxon>
        <taxon>Bacillariophyceae</taxon>
        <taxon>Bacillariophycidae</taxon>
        <taxon>Bacillariales</taxon>
        <taxon>Bacillariaceae</taxon>
        <taxon>Nitzschia</taxon>
    </lineage>
</organism>
<dbReference type="EMBL" id="JAGRRH010000014">
    <property type="protein sequence ID" value="KAG7358913.1"/>
    <property type="molecule type" value="Genomic_DNA"/>
</dbReference>
<evidence type="ECO:0000313" key="2">
    <source>
        <dbReference type="EMBL" id="KAG7358913.1"/>
    </source>
</evidence>
<sequence length="290" mass="32567">MVPFAVKKLRERLTQLASPQNTTTSRPLAQAQLRDFENRWRKATEPTFLGTVERGARDRQVGIHPAFLIASFLDPRSKDMVPDLGPVSERVAAIMVDQETKNREAQCLVAMGTDRAGATSTVDEEVWNWEKEDDFFADLEVDQARSRQGAEAHVGVGGNTVESIVQDELKRYKSFPPLQFRKVLPGGTLTFNDPLKWWEEKAPYFPIMSSLAKAYLSIQATSAPSERVFSAASMLIEKRRNRLDPELAGKMLFVAQNWDLHEKHLQDMLLAAAEQQEGEEVQGSEPPAAK</sequence>
<dbReference type="Pfam" id="PF05699">
    <property type="entry name" value="Dimer_Tnp_hAT"/>
    <property type="match status" value="1"/>
</dbReference>
<feature type="domain" description="HAT C-terminal dimerisation" evidence="1">
    <location>
        <begin position="168"/>
        <end position="257"/>
    </location>
</feature>
<dbReference type="InterPro" id="IPR008906">
    <property type="entry name" value="HATC_C_dom"/>
</dbReference>